<reference evidence="1 2" key="1">
    <citation type="submission" date="2015-03" db="EMBL/GenBank/DDBJ databases">
        <authorList>
            <person name="Krishnan R."/>
            <person name="Midha S."/>
            <person name="Patil P.B."/>
            <person name="Rameshkumar N."/>
        </authorList>
    </citation>
    <scope>NUCLEOTIDE SEQUENCE [LARGE SCALE GENOMIC DNA]</scope>
    <source>
        <strain evidence="1 2">L1E11</strain>
    </source>
</reference>
<evidence type="ECO:0000313" key="2">
    <source>
        <dbReference type="Proteomes" id="UP000248090"/>
    </source>
</evidence>
<dbReference type="RefSeq" id="WP_110186408.1">
    <property type="nucleotide sequence ID" value="NZ_CP177354.1"/>
</dbReference>
<comment type="caution">
    <text evidence="1">The sequence shown here is derived from an EMBL/GenBank/DDBJ whole genome shotgun (WGS) entry which is preliminary data.</text>
</comment>
<gene>
    <name evidence="1" type="ORF">WH50_05400</name>
</gene>
<evidence type="ECO:0000313" key="1">
    <source>
        <dbReference type="EMBL" id="PXF32339.1"/>
    </source>
</evidence>
<organism evidence="1 2">
    <name type="scientific">Pokkaliibacter plantistimulans</name>
    <dbReference type="NCBI Taxonomy" id="1635171"/>
    <lineage>
        <taxon>Bacteria</taxon>
        <taxon>Pseudomonadati</taxon>
        <taxon>Pseudomonadota</taxon>
        <taxon>Gammaproteobacteria</taxon>
        <taxon>Oceanospirillales</taxon>
        <taxon>Balneatrichaceae</taxon>
        <taxon>Pokkaliibacter</taxon>
    </lineage>
</organism>
<protein>
    <submittedName>
        <fullName evidence="1">Uncharacterized protein</fullName>
    </submittedName>
</protein>
<proteinExistence type="predicted"/>
<accession>A0ABX5M1U0</accession>
<dbReference type="EMBL" id="LAPT01000021">
    <property type="protein sequence ID" value="PXF32339.1"/>
    <property type="molecule type" value="Genomic_DNA"/>
</dbReference>
<keyword evidence="2" id="KW-1185">Reference proteome</keyword>
<name>A0ABX5M1U0_9GAMM</name>
<dbReference type="Proteomes" id="UP000248090">
    <property type="component" value="Unassembled WGS sequence"/>
</dbReference>
<sequence length="62" mass="6552">MNGGAAQTDRAAQENAEQVQVDGALESEDSHALLQVPITAVLAVSKEASHMIVFPSLQRCMS</sequence>